<evidence type="ECO:0000313" key="3">
    <source>
        <dbReference type="Proteomes" id="UP000070533"/>
    </source>
</evidence>
<dbReference type="AlphaFoldDB" id="A0A133QGJ6"/>
<sequence length="344" mass="40419">MPTNKNALTRYKYLDELLSDRHHFFDIHDLTDRVNEKLIISGLPEVTQRCIEKDINYLEYDPFFAEIERFRVSGRRCVRYADPSFSIFKKELSEEESNLILEVLNTIGQFDGLTHFEWLERFKIGLGLKERTKVICFSNNPYLQNSNLLGVLFDNTSNEVVVELEYHTFSDTGKKTIVFHPYMLKQYNNRWYIIGAANSDRKILNFALDRIDKVTPLPEVKFVPCEEDLAERFEDIVGVTLYEDREVEHIIFWVSDYSKDYIITKPIHESQKSLRNNAINTLLKKYPNIGSGRIFSIDCIPNYELIRELCSFGKELIVLEPSSIKDEIFKRISLMVEEYSCVRT</sequence>
<dbReference type="PROSITE" id="PS52050">
    <property type="entry name" value="WYL"/>
    <property type="match status" value="1"/>
</dbReference>
<gene>
    <name evidence="2" type="ORF">HMPREF3226_00766</name>
</gene>
<dbReference type="Pfam" id="PF13280">
    <property type="entry name" value="WYL"/>
    <property type="match status" value="1"/>
</dbReference>
<reference evidence="3" key="1">
    <citation type="submission" date="2016-01" db="EMBL/GenBank/DDBJ databases">
        <authorList>
            <person name="Mitreva M."/>
            <person name="Pepin K.H."/>
            <person name="Mihindukulasuriya K.A."/>
            <person name="Fulton R."/>
            <person name="Fronick C."/>
            <person name="O'Laughlin M."/>
            <person name="Miner T."/>
            <person name="Herter B."/>
            <person name="Rosa B.A."/>
            <person name="Cordes M."/>
            <person name="Tomlinson C."/>
            <person name="Wollam A."/>
            <person name="Palsikar V.B."/>
            <person name="Mardis E.R."/>
            <person name="Wilson R.K."/>
        </authorList>
    </citation>
    <scope>NUCLEOTIDE SEQUENCE [LARGE SCALE GENOMIC DNA]</scope>
    <source>
        <strain evidence="3">MJR7716</strain>
    </source>
</reference>
<keyword evidence="3" id="KW-1185">Reference proteome</keyword>
<dbReference type="InterPro" id="IPR026881">
    <property type="entry name" value="WYL_dom"/>
</dbReference>
<accession>A0A133QGJ6</accession>
<dbReference type="PANTHER" id="PTHR34580:SF9">
    <property type="entry name" value="SLL5097 PROTEIN"/>
    <property type="match status" value="1"/>
</dbReference>
<dbReference type="OrthoDB" id="43316at2"/>
<evidence type="ECO:0000259" key="1">
    <source>
        <dbReference type="Pfam" id="PF13280"/>
    </source>
</evidence>
<dbReference type="PANTHER" id="PTHR34580">
    <property type="match status" value="1"/>
</dbReference>
<dbReference type="PATRIC" id="fig|28128.5.peg.774"/>
<comment type="caution">
    <text evidence="2">The sequence shown here is derived from an EMBL/GenBank/DDBJ whole genome shotgun (WGS) entry which is preliminary data.</text>
</comment>
<evidence type="ECO:0000313" key="2">
    <source>
        <dbReference type="EMBL" id="KXA42004.1"/>
    </source>
</evidence>
<organism evidence="2 3">
    <name type="scientific">Prevotella corporis</name>
    <dbReference type="NCBI Taxonomy" id="28128"/>
    <lineage>
        <taxon>Bacteria</taxon>
        <taxon>Pseudomonadati</taxon>
        <taxon>Bacteroidota</taxon>
        <taxon>Bacteroidia</taxon>
        <taxon>Bacteroidales</taxon>
        <taxon>Prevotellaceae</taxon>
        <taxon>Prevotella</taxon>
    </lineage>
</organism>
<dbReference type="Proteomes" id="UP000070533">
    <property type="component" value="Unassembled WGS sequence"/>
</dbReference>
<feature type="domain" description="WYL" evidence="1">
    <location>
        <begin position="153"/>
        <end position="215"/>
    </location>
</feature>
<name>A0A133QGJ6_9BACT</name>
<dbReference type="EMBL" id="LRQG01000045">
    <property type="protein sequence ID" value="KXA42004.1"/>
    <property type="molecule type" value="Genomic_DNA"/>
</dbReference>
<proteinExistence type="predicted"/>
<dbReference type="STRING" id="28128.HMPREF3226_00766"/>
<protein>
    <recommendedName>
        <fullName evidence="1">WYL domain-containing protein</fullName>
    </recommendedName>
</protein>
<dbReference type="RefSeq" id="WP_060940337.1">
    <property type="nucleotide sequence ID" value="NZ_KQ957209.1"/>
</dbReference>
<dbReference type="InterPro" id="IPR051534">
    <property type="entry name" value="CBASS_pafABC_assoc_protein"/>
</dbReference>